<protein>
    <submittedName>
        <fullName evidence="1">Uncharacterized protein</fullName>
    </submittedName>
</protein>
<organism evidence="1 2">
    <name type="scientific">Eumeta variegata</name>
    <name type="common">Bagworm moth</name>
    <name type="synonym">Eumeta japonica</name>
    <dbReference type="NCBI Taxonomy" id="151549"/>
    <lineage>
        <taxon>Eukaryota</taxon>
        <taxon>Metazoa</taxon>
        <taxon>Ecdysozoa</taxon>
        <taxon>Arthropoda</taxon>
        <taxon>Hexapoda</taxon>
        <taxon>Insecta</taxon>
        <taxon>Pterygota</taxon>
        <taxon>Neoptera</taxon>
        <taxon>Endopterygota</taxon>
        <taxon>Lepidoptera</taxon>
        <taxon>Glossata</taxon>
        <taxon>Ditrysia</taxon>
        <taxon>Tineoidea</taxon>
        <taxon>Psychidae</taxon>
        <taxon>Oiketicinae</taxon>
        <taxon>Eumeta</taxon>
    </lineage>
</organism>
<name>A0A4C1X8J9_EUMVA</name>
<comment type="caution">
    <text evidence="1">The sequence shown here is derived from an EMBL/GenBank/DDBJ whole genome shotgun (WGS) entry which is preliminary data.</text>
</comment>
<gene>
    <name evidence="1" type="ORF">EVAR_38125_1</name>
</gene>
<keyword evidence="2" id="KW-1185">Reference proteome</keyword>
<dbReference type="EMBL" id="BGZK01000741">
    <property type="protein sequence ID" value="GBP58664.1"/>
    <property type="molecule type" value="Genomic_DNA"/>
</dbReference>
<evidence type="ECO:0000313" key="1">
    <source>
        <dbReference type="EMBL" id="GBP58664.1"/>
    </source>
</evidence>
<sequence>MERLWCRLKTIAKSAVVAAAPQHIAAVRGNEISVAIRICIRNGEAPPPTIYLGRFLECVISLLRCRARVPAQ</sequence>
<dbReference type="AlphaFoldDB" id="A0A4C1X8J9"/>
<proteinExistence type="predicted"/>
<dbReference type="Proteomes" id="UP000299102">
    <property type="component" value="Unassembled WGS sequence"/>
</dbReference>
<evidence type="ECO:0000313" key="2">
    <source>
        <dbReference type="Proteomes" id="UP000299102"/>
    </source>
</evidence>
<accession>A0A4C1X8J9</accession>
<reference evidence="1 2" key="1">
    <citation type="journal article" date="2019" name="Commun. Biol.">
        <title>The bagworm genome reveals a unique fibroin gene that provides high tensile strength.</title>
        <authorList>
            <person name="Kono N."/>
            <person name="Nakamura H."/>
            <person name="Ohtoshi R."/>
            <person name="Tomita M."/>
            <person name="Numata K."/>
            <person name="Arakawa K."/>
        </authorList>
    </citation>
    <scope>NUCLEOTIDE SEQUENCE [LARGE SCALE GENOMIC DNA]</scope>
</reference>